<organism evidence="1 2">
    <name type="scientific">Pseudomyxococcus hansupus</name>
    <dbReference type="NCBI Taxonomy" id="1297742"/>
    <lineage>
        <taxon>Bacteria</taxon>
        <taxon>Pseudomonadati</taxon>
        <taxon>Myxococcota</taxon>
        <taxon>Myxococcia</taxon>
        <taxon>Myxococcales</taxon>
        <taxon>Cystobacterineae</taxon>
        <taxon>Myxococcaceae</taxon>
        <taxon>Pseudomyxococcus</taxon>
    </lineage>
</organism>
<dbReference type="CDD" id="cd00118">
    <property type="entry name" value="LysM"/>
    <property type="match status" value="1"/>
</dbReference>
<sequence length="672" mass="76574">METYVVKDGDSPDAIAQKYGFKEWKLIYEHPDNGALRATRGANEIKADDRVLIPDLPENNISAGGPQALIATSGRPLVLPPVHFDAHMHIMSGNCTPMPAIVQMMKDKGLGWAIDTGTSRTAVNRLGWWVARVPFGLAPEIGDLSHRTTLRIGQEAVRLSNSLVVDEIRVAATGMGGATTYEVPATFRSYPSSKGHYEARKSYLGMSVVLTMDMDYCHLDGYQGEPVYSTESTEDGPRITYRWRTDSHKEGEKIVASSSEVDLHETWTRQMLHTARAAAENPFRLLPMYHFEPRRYIKSAKKETPFSKVVTASQAAPFLGFKMYSPQGYMPVERHSQVKGVLSWFFGECEKKDIPIMTHCTPAGFYTHERRFYLDNEPDEAIRKDAKYAPDREKLEAADKAIYQAREHLKEVEDSWVRRNIPLNVRRAKGAIEDAIEAREAVLNPGRMRYFYENYVHPEAWRPLLKSHPKLRLCLAHFASDGSFWNWRKGLTVTTDGQKIVYDKSWIGSIIELCNEYENFYTDISYLDLMDGEKWKLLADILKKHPWMLKKVMFGTDWYMITAEPVAYADWYSRTLRGLEFIQKELPTQVNLFTQFATVNPTRFYRLMEVAPKMKEGLKTLQGRLDIKGTPVDLLEDNFTTLMRLQSPLEQLDKAGGLASGPIHYTASSKPK</sequence>
<dbReference type="AlphaFoldDB" id="A0A0H4X9B9"/>
<evidence type="ECO:0008006" key="3">
    <source>
        <dbReference type="Google" id="ProtNLM"/>
    </source>
</evidence>
<keyword evidence="2" id="KW-1185">Reference proteome</keyword>
<dbReference type="EMBL" id="CP012109">
    <property type="protein sequence ID" value="AKQ64457.1"/>
    <property type="molecule type" value="Genomic_DNA"/>
</dbReference>
<dbReference type="PATRIC" id="fig|1297742.4.peg.1385"/>
<dbReference type="KEGG" id="mym:A176_001369"/>
<protein>
    <recommendedName>
        <fullName evidence="3">Amidohydrolase-related domain-containing protein</fullName>
    </recommendedName>
</protein>
<dbReference type="InterPro" id="IPR032466">
    <property type="entry name" value="Metal_Hydrolase"/>
</dbReference>
<dbReference type="RefSeq" id="WP_002634329.1">
    <property type="nucleotide sequence ID" value="NZ_CP012109.1"/>
</dbReference>
<name>A0A0H4X9B9_9BACT</name>
<gene>
    <name evidence="1" type="ORF">A176_001369</name>
</gene>
<reference evidence="1 2" key="1">
    <citation type="journal article" date="2016" name="PLoS ONE">
        <title>Complete Genome Sequence and Comparative Genomics of a Novel Myxobacterium Myxococcus hansupus.</title>
        <authorList>
            <person name="Sharma G."/>
            <person name="Narwani T."/>
            <person name="Subramanian S."/>
        </authorList>
    </citation>
    <scope>NUCLEOTIDE SEQUENCE [LARGE SCALE GENOMIC DNA]</scope>
    <source>
        <strain evidence="2">mixupus</strain>
    </source>
</reference>
<dbReference type="eggNOG" id="COG1388">
    <property type="taxonomic scope" value="Bacteria"/>
</dbReference>
<dbReference type="STRING" id="1297742.A176_001369"/>
<dbReference type="Gene3D" id="3.20.20.140">
    <property type="entry name" value="Metal-dependent hydrolases"/>
    <property type="match status" value="1"/>
</dbReference>
<dbReference type="InterPro" id="IPR018392">
    <property type="entry name" value="LysM"/>
</dbReference>
<dbReference type="Proteomes" id="UP000009026">
    <property type="component" value="Chromosome"/>
</dbReference>
<proteinExistence type="predicted"/>
<dbReference type="SUPFAM" id="SSF51556">
    <property type="entry name" value="Metallo-dependent hydrolases"/>
    <property type="match status" value="1"/>
</dbReference>
<evidence type="ECO:0000313" key="1">
    <source>
        <dbReference type="EMBL" id="AKQ64457.1"/>
    </source>
</evidence>
<dbReference type="OrthoDB" id="5512387at2"/>
<accession>A0A0H4X9B9</accession>
<evidence type="ECO:0000313" key="2">
    <source>
        <dbReference type="Proteomes" id="UP000009026"/>
    </source>
</evidence>